<dbReference type="InterPro" id="IPR004360">
    <property type="entry name" value="Glyas_Fos-R_dOase_dom"/>
</dbReference>
<organism evidence="2 3">
    <name type="scientific">Stakelama flava</name>
    <dbReference type="NCBI Taxonomy" id="2860338"/>
    <lineage>
        <taxon>Bacteria</taxon>
        <taxon>Pseudomonadati</taxon>
        <taxon>Pseudomonadota</taxon>
        <taxon>Alphaproteobacteria</taxon>
        <taxon>Sphingomonadales</taxon>
        <taxon>Sphingomonadaceae</taxon>
        <taxon>Stakelama</taxon>
    </lineage>
</organism>
<dbReference type="PANTHER" id="PTHR35006:SF1">
    <property type="entry name" value="BLL2941 PROTEIN"/>
    <property type="match status" value="1"/>
</dbReference>
<protein>
    <submittedName>
        <fullName evidence="2">VOC family protein</fullName>
    </submittedName>
</protein>
<dbReference type="RefSeq" id="WP_219239128.1">
    <property type="nucleotide sequence ID" value="NZ_JAHWZX010000016.1"/>
</dbReference>
<dbReference type="PROSITE" id="PS51819">
    <property type="entry name" value="VOC"/>
    <property type="match status" value="1"/>
</dbReference>
<gene>
    <name evidence="2" type="ORF">KY084_14125</name>
</gene>
<evidence type="ECO:0000259" key="1">
    <source>
        <dbReference type="PROSITE" id="PS51819"/>
    </source>
</evidence>
<evidence type="ECO:0000313" key="3">
    <source>
        <dbReference type="Proteomes" id="UP001197214"/>
    </source>
</evidence>
<feature type="domain" description="VOC" evidence="1">
    <location>
        <begin position="1"/>
        <end position="126"/>
    </location>
</feature>
<dbReference type="CDD" id="cd07262">
    <property type="entry name" value="VOC_like"/>
    <property type="match status" value="1"/>
</dbReference>
<proteinExistence type="predicted"/>
<evidence type="ECO:0000313" key="2">
    <source>
        <dbReference type="EMBL" id="MBW4332004.1"/>
    </source>
</evidence>
<reference evidence="2 3" key="1">
    <citation type="submission" date="2021-07" db="EMBL/GenBank/DDBJ databases">
        <title>Stakelama flava sp. nov., a novel endophytic bacterium isolated from branch of Kandelia candel.</title>
        <authorList>
            <person name="Tuo L."/>
        </authorList>
    </citation>
    <scope>NUCLEOTIDE SEQUENCE [LARGE SCALE GENOMIC DNA]</scope>
    <source>
        <strain evidence="2 3">CBK3Z-3</strain>
    </source>
</reference>
<dbReference type="InterPro" id="IPR037523">
    <property type="entry name" value="VOC_core"/>
</dbReference>
<dbReference type="EMBL" id="JAHWZX010000016">
    <property type="protein sequence ID" value="MBW4332004.1"/>
    <property type="molecule type" value="Genomic_DNA"/>
</dbReference>
<comment type="caution">
    <text evidence="2">The sequence shown here is derived from an EMBL/GenBank/DDBJ whole genome shotgun (WGS) entry which is preliminary data.</text>
</comment>
<dbReference type="Pfam" id="PF00903">
    <property type="entry name" value="Glyoxalase"/>
    <property type="match status" value="1"/>
</dbReference>
<sequence>MFSHIHLGSNDVERSKRFYDALFDALGGAKSWKDSLRNRWFWQREGALLIVGEPLDEDTATPGNGMTIGFAVTGPEQGDAWHRAGLANGGTSIEESPGIRDKGEGARVYLAYLRDPDGNKLCAMKPMA</sequence>
<dbReference type="Proteomes" id="UP001197214">
    <property type="component" value="Unassembled WGS sequence"/>
</dbReference>
<accession>A0ABS6XP55</accession>
<dbReference type="PANTHER" id="PTHR35006">
    <property type="entry name" value="GLYOXALASE FAMILY PROTEIN (AFU_ORTHOLOGUE AFUA_5G14830)"/>
    <property type="match status" value="1"/>
</dbReference>
<keyword evidence="3" id="KW-1185">Reference proteome</keyword>
<name>A0ABS6XP55_9SPHN</name>